<evidence type="ECO:0000313" key="2">
    <source>
        <dbReference type="Proteomes" id="UP000673821"/>
    </source>
</evidence>
<proteinExistence type="predicted"/>
<accession>A0ABM8SGR3</accession>
<protein>
    <submittedName>
        <fullName evidence="1">Uncharacterized protein</fullName>
    </submittedName>
</protein>
<dbReference type="Proteomes" id="UP000673821">
    <property type="component" value="Unassembled WGS sequence"/>
</dbReference>
<sequence length="49" mass="5580">MKTVAFHPLALKQAEKRGNAMSNVLEHWIPVCCDAYDENVFMPCIKESL</sequence>
<reference evidence="1 2" key="1">
    <citation type="submission" date="2021-02" db="EMBL/GenBank/DDBJ databases">
        <authorList>
            <person name="Vanwijnsberghe S."/>
        </authorList>
    </citation>
    <scope>NUCLEOTIDE SEQUENCE [LARGE SCALE GENOMIC DNA]</scope>
    <source>
        <strain evidence="1 2">R-69776</strain>
    </source>
</reference>
<dbReference type="EMBL" id="CAJNBH010000019">
    <property type="protein sequence ID" value="CAE6808300.1"/>
    <property type="molecule type" value="Genomic_DNA"/>
</dbReference>
<evidence type="ECO:0000313" key="1">
    <source>
        <dbReference type="EMBL" id="CAE6808300.1"/>
    </source>
</evidence>
<keyword evidence="2" id="KW-1185">Reference proteome</keyword>
<comment type="caution">
    <text evidence="1">The sequence shown here is derived from an EMBL/GenBank/DDBJ whole genome shotgun (WGS) entry which is preliminary data.</text>
</comment>
<organism evidence="1 2">
    <name type="scientific">Paraburkholderia nemoris</name>
    <dbReference type="NCBI Taxonomy" id="2793076"/>
    <lineage>
        <taxon>Bacteria</taxon>
        <taxon>Pseudomonadati</taxon>
        <taxon>Pseudomonadota</taxon>
        <taxon>Betaproteobacteria</taxon>
        <taxon>Burkholderiales</taxon>
        <taxon>Burkholderiaceae</taxon>
        <taxon>Paraburkholderia</taxon>
    </lineage>
</organism>
<gene>
    <name evidence="1" type="ORF">R69776_05551</name>
</gene>
<name>A0ABM8SGR3_9BURK</name>